<dbReference type="EMBL" id="RQGU01000056">
    <property type="protein sequence ID" value="TGM25426.1"/>
    <property type="molecule type" value="Genomic_DNA"/>
</dbReference>
<sequence length="245" mass="28393">MKKLITLLAILISLSCKKKSENESQPGYDLIKISDISPKFINRDNEEIEILKNTTLVEGNSTESLLQNAFNFYLNYWQFRKDYYVKRESQYNIDSASAVIDNLKNDITIVFYSDKFAILNKPSQGMDELSDISKTDDIWILDGNFWKPYLDYKAKFQKSKTLDINNDGFIDIILQGGCCDTESLSMFLSDKDGNIKYAQEIVLIGNTKVEIKEKCQSKIEVTFYQNEDYKENAEFNCKLNKFVLK</sequence>
<evidence type="ECO:0000313" key="1">
    <source>
        <dbReference type="EMBL" id="TGM25426.1"/>
    </source>
</evidence>
<protein>
    <recommendedName>
        <fullName evidence="3">Lipoprotein</fullName>
    </recommendedName>
</protein>
<keyword evidence="2" id="KW-1185">Reference proteome</keyword>
<comment type="caution">
    <text evidence="1">The sequence shown here is derived from an EMBL/GenBank/DDBJ whole genome shotgun (WGS) entry which is preliminary data.</text>
</comment>
<reference evidence="2" key="1">
    <citation type="journal article" date="2019" name="PLoS Negl. Trop. Dis.">
        <title>Revisiting the worldwide diversity of Leptospira species in the environment.</title>
        <authorList>
            <person name="Vincent A.T."/>
            <person name="Schiettekatte O."/>
            <person name="Bourhy P."/>
            <person name="Veyrier F.J."/>
            <person name="Picardeau M."/>
        </authorList>
    </citation>
    <scope>NUCLEOTIDE SEQUENCE [LARGE SCALE GENOMIC DNA]</scope>
    <source>
        <strain evidence="2">201702406</strain>
    </source>
</reference>
<name>A0ABY2NGA3_9LEPT</name>
<dbReference type="PROSITE" id="PS51257">
    <property type="entry name" value="PROKAR_LIPOPROTEIN"/>
    <property type="match status" value="1"/>
</dbReference>
<evidence type="ECO:0008006" key="3">
    <source>
        <dbReference type="Google" id="ProtNLM"/>
    </source>
</evidence>
<accession>A0ABY2NGA3</accession>
<organism evidence="1 2">
    <name type="scientific">Leptospira selangorensis</name>
    <dbReference type="NCBI Taxonomy" id="2484982"/>
    <lineage>
        <taxon>Bacteria</taxon>
        <taxon>Pseudomonadati</taxon>
        <taxon>Spirochaetota</taxon>
        <taxon>Spirochaetia</taxon>
        <taxon>Leptospirales</taxon>
        <taxon>Leptospiraceae</taxon>
        <taxon>Leptospira</taxon>
    </lineage>
</organism>
<dbReference type="Proteomes" id="UP000298057">
    <property type="component" value="Unassembled WGS sequence"/>
</dbReference>
<evidence type="ECO:0000313" key="2">
    <source>
        <dbReference type="Proteomes" id="UP000298057"/>
    </source>
</evidence>
<dbReference type="RefSeq" id="WP_135626459.1">
    <property type="nucleotide sequence ID" value="NZ_RQGU01000056.1"/>
</dbReference>
<gene>
    <name evidence="1" type="ORF">EHQ82_05155</name>
</gene>
<proteinExistence type="predicted"/>